<comment type="function">
    <text evidence="6">Involved in the regulation of the intracellular balance of NAD and NADP, and is a key enzyme in the biosynthesis of NADP. Catalyzes specifically the phosphorylation on 2'-hydroxyl of the adenosine moiety of NAD to yield NADP.</text>
</comment>
<dbReference type="PANTHER" id="PTHR20275:SF0">
    <property type="entry name" value="NAD KINASE"/>
    <property type="match status" value="1"/>
</dbReference>
<feature type="binding site" evidence="6">
    <location>
        <position position="156"/>
    </location>
    <ligand>
        <name>NAD(+)</name>
        <dbReference type="ChEBI" id="CHEBI:57540"/>
    </ligand>
</feature>
<feature type="binding site" evidence="6">
    <location>
        <begin position="186"/>
        <end position="191"/>
    </location>
    <ligand>
        <name>NAD(+)</name>
        <dbReference type="ChEBI" id="CHEBI:57540"/>
    </ligand>
</feature>
<evidence type="ECO:0000313" key="7">
    <source>
        <dbReference type="EMBL" id="MCC2231558.1"/>
    </source>
</evidence>
<dbReference type="GO" id="GO:0005737">
    <property type="term" value="C:cytoplasm"/>
    <property type="evidence" value="ECO:0007669"/>
    <property type="project" value="UniProtKB-SubCell"/>
</dbReference>
<organism evidence="7 8">
    <name type="scientific">Hominifimenecus microfluidus</name>
    <dbReference type="NCBI Taxonomy" id="2885348"/>
    <lineage>
        <taxon>Bacteria</taxon>
        <taxon>Bacillati</taxon>
        <taxon>Bacillota</taxon>
        <taxon>Clostridia</taxon>
        <taxon>Lachnospirales</taxon>
        <taxon>Lachnospiraceae</taxon>
        <taxon>Hominifimenecus</taxon>
    </lineage>
</organism>
<feature type="binding site" evidence="6">
    <location>
        <position position="75"/>
    </location>
    <ligand>
        <name>NAD(+)</name>
        <dbReference type="ChEBI" id="CHEBI:57540"/>
    </ligand>
</feature>
<evidence type="ECO:0000256" key="6">
    <source>
        <dbReference type="HAMAP-Rule" id="MF_00361"/>
    </source>
</evidence>
<dbReference type="GO" id="GO:0046872">
    <property type="term" value="F:metal ion binding"/>
    <property type="evidence" value="ECO:0007669"/>
    <property type="project" value="UniProtKB-UniRule"/>
</dbReference>
<feature type="binding site" evidence="6">
    <location>
        <position position="175"/>
    </location>
    <ligand>
        <name>NAD(+)</name>
        <dbReference type="ChEBI" id="CHEBI:57540"/>
    </ligand>
</feature>
<dbReference type="Gene3D" id="2.60.200.30">
    <property type="entry name" value="Probable inorganic polyphosphate/atp-NAD kinase, domain 2"/>
    <property type="match status" value="1"/>
</dbReference>
<dbReference type="Proteomes" id="UP001198182">
    <property type="component" value="Unassembled WGS sequence"/>
</dbReference>
<dbReference type="HAMAP" id="MF_00361">
    <property type="entry name" value="NAD_kinase"/>
    <property type="match status" value="1"/>
</dbReference>
<keyword evidence="8" id="KW-1185">Reference proteome</keyword>
<dbReference type="InterPro" id="IPR002504">
    <property type="entry name" value="NADK"/>
</dbReference>
<keyword evidence="1 6" id="KW-0808">Transferase</keyword>
<feature type="binding site" evidence="6">
    <location>
        <begin position="145"/>
        <end position="146"/>
    </location>
    <ligand>
        <name>NAD(+)</name>
        <dbReference type="ChEBI" id="CHEBI:57540"/>
    </ligand>
</feature>
<dbReference type="RefSeq" id="WP_308454079.1">
    <property type="nucleotide sequence ID" value="NZ_JAJEQR010000032.1"/>
</dbReference>
<comment type="cofactor">
    <cofactor evidence="6">
        <name>a divalent metal cation</name>
        <dbReference type="ChEBI" id="CHEBI:60240"/>
    </cofactor>
</comment>
<dbReference type="Gene3D" id="3.40.50.10330">
    <property type="entry name" value="Probable inorganic polyphosphate/atp-NAD kinase, domain 1"/>
    <property type="match status" value="1"/>
</dbReference>
<dbReference type="EC" id="2.7.1.23" evidence="6"/>
<dbReference type="GO" id="GO:0006741">
    <property type="term" value="P:NADP+ biosynthetic process"/>
    <property type="evidence" value="ECO:0007669"/>
    <property type="project" value="UniProtKB-UniRule"/>
</dbReference>
<comment type="similarity">
    <text evidence="6">Belongs to the NAD kinase family.</text>
</comment>
<evidence type="ECO:0000256" key="5">
    <source>
        <dbReference type="ARBA" id="ARBA00047925"/>
    </source>
</evidence>
<keyword evidence="6" id="KW-0963">Cytoplasm</keyword>
<comment type="caution">
    <text evidence="7">The sequence shown here is derived from an EMBL/GenBank/DDBJ whole genome shotgun (WGS) entry which is preliminary data.</text>
</comment>
<protein>
    <recommendedName>
        <fullName evidence="6">NAD kinase</fullName>
        <ecNumber evidence="6">2.7.1.23</ecNumber>
    </recommendedName>
    <alternativeName>
        <fullName evidence="6">ATP-dependent NAD kinase</fullName>
    </alternativeName>
</protein>
<feature type="binding site" evidence="6">
    <location>
        <begin position="70"/>
        <end position="71"/>
    </location>
    <ligand>
        <name>NAD(+)</name>
        <dbReference type="ChEBI" id="CHEBI:57540"/>
    </ligand>
</feature>
<keyword evidence="2 6" id="KW-0418">Kinase</keyword>
<keyword evidence="3 6" id="KW-0521">NADP</keyword>
<dbReference type="EMBL" id="JAJEQR010000032">
    <property type="protein sequence ID" value="MCC2231558.1"/>
    <property type="molecule type" value="Genomic_DNA"/>
</dbReference>
<keyword evidence="4 6" id="KW-0520">NAD</keyword>
<dbReference type="Pfam" id="PF01513">
    <property type="entry name" value="NAD_kinase"/>
    <property type="match status" value="1"/>
</dbReference>
<evidence type="ECO:0000256" key="4">
    <source>
        <dbReference type="ARBA" id="ARBA00023027"/>
    </source>
</evidence>
<dbReference type="InterPro" id="IPR017437">
    <property type="entry name" value="ATP-NAD_kinase_PpnK-typ_C"/>
</dbReference>
<accession>A0AAE3EBY5</accession>
<evidence type="ECO:0000256" key="1">
    <source>
        <dbReference type="ARBA" id="ARBA00022679"/>
    </source>
</evidence>
<sequence length="290" mass="32435">MNHFFIITNRDKDMDLSTTNEIKHFLQKKGKTCRMRPEEVHGTLSEAEASRTLEREIPAETECVIVLGGDGTLLRAARNLVNKNLPFLGINLGHLGYLTEGDRSSIPSILERVIADEYIEEERMMLLGSVKRKNGEVVCRDVALNDITITRSRSLRVIKFKLYVNGEFLYLYTADGIVVSTPTGSTAYNLSCGGPVVEPTAKLFLVTPIAPHSLNNRSLILSADDKIELELLGSEKDPEDQVEYICGYDSDTSVILYPGDRIEIVRAPQVTRILKLSKISFLETLRTKMS</sequence>
<reference evidence="7" key="1">
    <citation type="submission" date="2021-10" db="EMBL/GenBank/DDBJ databases">
        <title>Anaerobic single-cell dispensing facilitates the cultivation of human gut bacteria.</title>
        <authorList>
            <person name="Afrizal A."/>
        </authorList>
    </citation>
    <scope>NUCLEOTIDE SEQUENCE</scope>
    <source>
        <strain evidence="7">CLA-AA-H215</strain>
    </source>
</reference>
<evidence type="ECO:0000313" key="8">
    <source>
        <dbReference type="Proteomes" id="UP001198182"/>
    </source>
</evidence>
<keyword evidence="6" id="KW-0067">ATP-binding</keyword>
<feature type="active site" description="Proton acceptor" evidence="6">
    <location>
        <position position="70"/>
    </location>
</feature>
<comment type="catalytic activity">
    <reaction evidence="5 6">
        <text>NAD(+) + ATP = ADP + NADP(+) + H(+)</text>
        <dbReference type="Rhea" id="RHEA:18629"/>
        <dbReference type="ChEBI" id="CHEBI:15378"/>
        <dbReference type="ChEBI" id="CHEBI:30616"/>
        <dbReference type="ChEBI" id="CHEBI:57540"/>
        <dbReference type="ChEBI" id="CHEBI:58349"/>
        <dbReference type="ChEBI" id="CHEBI:456216"/>
        <dbReference type="EC" id="2.7.1.23"/>
    </reaction>
</comment>
<dbReference type="GO" id="GO:0051287">
    <property type="term" value="F:NAD binding"/>
    <property type="evidence" value="ECO:0007669"/>
    <property type="project" value="UniProtKB-ARBA"/>
</dbReference>
<keyword evidence="6" id="KW-0547">Nucleotide-binding</keyword>
<evidence type="ECO:0000256" key="2">
    <source>
        <dbReference type="ARBA" id="ARBA00022777"/>
    </source>
</evidence>
<dbReference type="Pfam" id="PF20143">
    <property type="entry name" value="NAD_kinase_C"/>
    <property type="match status" value="1"/>
</dbReference>
<dbReference type="PANTHER" id="PTHR20275">
    <property type="entry name" value="NAD KINASE"/>
    <property type="match status" value="1"/>
</dbReference>
<dbReference type="SUPFAM" id="SSF111331">
    <property type="entry name" value="NAD kinase/diacylglycerol kinase-like"/>
    <property type="match status" value="1"/>
</dbReference>
<dbReference type="InterPro" id="IPR017438">
    <property type="entry name" value="ATP-NAD_kinase_N"/>
</dbReference>
<evidence type="ECO:0000256" key="3">
    <source>
        <dbReference type="ARBA" id="ARBA00022857"/>
    </source>
</evidence>
<proteinExistence type="inferred from homology"/>
<dbReference type="AlphaFoldDB" id="A0AAE3EBY5"/>
<comment type="subcellular location">
    <subcellularLocation>
        <location evidence="6">Cytoplasm</location>
    </subcellularLocation>
</comment>
<dbReference type="GO" id="GO:0019674">
    <property type="term" value="P:NAD+ metabolic process"/>
    <property type="evidence" value="ECO:0007669"/>
    <property type="project" value="InterPro"/>
</dbReference>
<feature type="binding site" evidence="6">
    <location>
        <position position="210"/>
    </location>
    <ligand>
        <name>NAD(+)</name>
        <dbReference type="ChEBI" id="CHEBI:57540"/>
    </ligand>
</feature>
<comment type="caution">
    <text evidence="6">Lacks conserved residue(s) required for the propagation of feature annotation.</text>
</comment>
<gene>
    <name evidence="6" type="primary">nadK</name>
    <name evidence="7" type="ORF">LKD81_11195</name>
</gene>
<dbReference type="GO" id="GO:0003951">
    <property type="term" value="F:NAD+ kinase activity"/>
    <property type="evidence" value="ECO:0007669"/>
    <property type="project" value="UniProtKB-UniRule"/>
</dbReference>
<dbReference type="GO" id="GO:0005524">
    <property type="term" value="F:ATP binding"/>
    <property type="evidence" value="ECO:0007669"/>
    <property type="project" value="UniProtKB-KW"/>
</dbReference>
<name>A0AAE3EBY5_9FIRM</name>
<dbReference type="InterPro" id="IPR016064">
    <property type="entry name" value="NAD/diacylglycerol_kinase_sf"/>
</dbReference>